<feature type="domain" description="N-acetyltransferase" evidence="4">
    <location>
        <begin position="3"/>
        <end position="149"/>
    </location>
</feature>
<dbReference type="STRING" id="1332264.BW730_13480"/>
<proteinExistence type="predicted"/>
<evidence type="ECO:0000259" key="4">
    <source>
        <dbReference type="PROSITE" id="PS51186"/>
    </source>
</evidence>
<evidence type="ECO:0000313" key="6">
    <source>
        <dbReference type="Proteomes" id="UP000188145"/>
    </source>
</evidence>
<dbReference type="InterPro" id="IPR050832">
    <property type="entry name" value="Bact_Acetyltransf"/>
</dbReference>
<organism evidence="5 6">
    <name type="scientific">Tessaracoccus aquimaris</name>
    <dbReference type="NCBI Taxonomy" id="1332264"/>
    <lineage>
        <taxon>Bacteria</taxon>
        <taxon>Bacillati</taxon>
        <taxon>Actinomycetota</taxon>
        <taxon>Actinomycetes</taxon>
        <taxon>Propionibacteriales</taxon>
        <taxon>Propionibacteriaceae</taxon>
        <taxon>Tessaracoccus</taxon>
    </lineage>
</organism>
<dbReference type="AlphaFoldDB" id="A0A1Q2CQI8"/>
<dbReference type="SUPFAM" id="SSF55729">
    <property type="entry name" value="Acyl-CoA N-acyltransferases (Nat)"/>
    <property type="match status" value="1"/>
</dbReference>
<evidence type="ECO:0000256" key="3">
    <source>
        <dbReference type="SAM" id="MobiDB-lite"/>
    </source>
</evidence>
<dbReference type="Pfam" id="PF00583">
    <property type="entry name" value="Acetyltransf_1"/>
    <property type="match status" value="1"/>
</dbReference>
<keyword evidence="2" id="KW-0012">Acyltransferase</keyword>
<dbReference type="GO" id="GO:0016747">
    <property type="term" value="F:acyltransferase activity, transferring groups other than amino-acyl groups"/>
    <property type="evidence" value="ECO:0007669"/>
    <property type="project" value="InterPro"/>
</dbReference>
<dbReference type="CDD" id="cd04301">
    <property type="entry name" value="NAT_SF"/>
    <property type="match status" value="1"/>
</dbReference>
<gene>
    <name evidence="5" type="ORF">BW730_13480</name>
</gene>
<keyword evidence="6" id="KW-1185">Reference proteome</keyword>
<sequence length="194" mass="20671">MTADVRPVSAEDLAALGSRWPAHDVWDGHAARAAAGEATFLAAWLDDDPVGVALVQWEGCVGAAARTAHPDAVEINHLHVRDGHRGARIGTGLIDHAERLASARGVARTVLAVEDDNQAARGLYLRLGYRPTGVFDECAYSYLDDHGVERRASERSESLIKDLGGVSSPDQGVARRSQMATLVPPRPVGGIKKP</sequence>
<reference evidence="6" key="1">
    <citation type="submission" date="2017-02" db="EMBL/GenBank/DDBJ databases">
        <title>Tessaracoccus aquaemaris sp. nov., isolated from the intestine of a Korean rockfish, Sebastes schlegelii, in a marine aquaculture pond.</title>
        <authorList>
            <person name="Tak E.J."/>
            <person name="Bae J.-W."/>
        </authorList>
    </citation>
    <scope>NUCLEOTIDE SEQUENCE [LARGE SCALE GENOMIC DNA]</scope>
    <source>
        <strain evidence="6">NSG39</strain>
    </source>
</reference>
<dbReference type="InterPro" id="IPR016181">
    <property type="entry name" value="Acyl_CoA_acyltransferase"/>
</dbReference>
<dbReference type="Proteomes" id="UP000188145">
    <property type="component" value="Chromosome"/>
</dbReference>
<dbReference type="InterPro" id="IPR000182">
    <property type="entry name" value="GNAT_dom"/>
</dbReference>
<dbReference type="Gene3D" id="3.40.630.30">
    <property type="match status" value="1"/>
</dbReference>
<accession>A0A1Q2CQI8</accession>
<evidence type="ECO:0000256" key="1">
    <source>
        <dbReference type="ARBA" id="ARBA00022679"/>
    </source>
</evidence>
<evidence type="ECO:0000256" key="2">
    <source>
        <dbReference type="ARBA" id="ARBA00023315"/>
    </source>
</evidence>
<dbReference type="PANTHER" id="PTHR43877">
    <property type="entry name" value="AMINOALKYLPHOSPHONATE N-ACETYLTRANSFERASE-RELATED-RELATED"/>
    <property type="match status" value="1"/>
</dbReference>
<dbReference type="EMBL" id="CP019606">
    <property type="protein sequence ID" value="AQP48364.1"/>
    <property type="molecule type" value="Genomic_DNA"/>
</dbReference>
<protein>
    <recommendedName>
        <fullName evidence="4">N-acetyltransferase domain-containing protein</fullName>
    </recommendedName>
</protein>
<evidence type="ECO:0000313" key="5">
    <source>
        <dbReference type="EMBL" id="AQP48364.1"/>
    </source>
</evidence>
<name>A0A1Q2CQI8_9ACTN</name>
<keyword evidence="1" id="KW-0808">Transferase</keyword>
<feature type="region of interest" description="Disordered" evidence="3">
    <location>
        <begin position="162"/>
        <end position="194"/>
    </location>
</feature>
<dbReference type="KEGG" id="tes:BW730_13480"/>
<dbReference type="PANTHER" id="PTHR43877:SF2">
    <property type="entry name" value="AMINOALKYLPHOSPHONATE N-ACETYLTRANSFERASE-RELATED"/>
    <property type="match status" value="1"/>
</dbReference>
<dbReference type="PROSITE" id="PS51186">
    <property type="entry name" value="GNAT"/>
    <property type="match status" value="1"/>
</dbReference>